<sequence length="102" mass="11904">MDAMDADWFERDLLQRPVGTPGNDNRLFRCGHKRALPVAPPSPGEAKRFRPDEQQQLWPQQWPQLLPQQPEPQQQLQQQQQMIQTPIQHANFDSWLAEVHGC</sequence>
<evidence type="ECO:0000313" key="3">
    <source>
        <dbReference type="Proteomes" id="UP000821837"/>
    </source>
</evidence>
<feature type="region of interest" description="Disordered" evidence="1">
    <location>
        <begin position="35"/>
        <end position="54"/>
    </location>
</feature>
<dbReference type="Proteomes" id="UP000821837">
    <property type="component" value="Unassembled WGS sequence"/>
</dbReference>
<name>A0A9D4QAD5_RHISA</name>
<proteinExistence type="predicted"/>
<keyword evidence="3" id="KW-1185">Reference proteome</keyword>
<dbReference type="OrthoDB" id="10353367at2759"/>
<reference evidence="2" key="1">
    <citation type="journal article" date="2020" name="Cell">
        <title>Large-Scale Comparative Analyses of Tick Genomes Elucidate Their Genetic Diversity and Vector Capacities.</title>
        <authorList>
            <consortium name="Tick Genome and Microbiome Consortium (TIGMIC)"/>
            <person name="Jia N."/>
            <person name="Wang J."/>
            <person name="Shi W."/>
            <person name="Du L."/>
            <person name="Sun Y."/>
            <person name="Zhan W."/>
            <person name="Jiang J.F."/>
            <person name="Wang Q."/>
            <person name="Zhang B."/>
            <person name="Ji P."/>
            <person name="Bell-Sakyi L."/>
            <person name="Cui X.M."/>
            <person name="Yuan T.T."/>
            <person name="Jiang B.G."/>
            <person name="Yang W.F."/>
            <person name="Lam T.T."/>
            <person name="Chang Q.C."/>
            <person name="Ding S.J."/>
            <person name="Wang X.J."/>
            <person name="Zhu J.G."/>
            <person name="Ruan X.D."/>
            <person name="Zhao L."/>
            <person name="Wei J.T."/>
            <person name="Ye R.Z."/>
            <person name="Que T.C."/>
            <person name="Du C.H."/>
            <person name="Zhou Y.H."/>
            <person name="Cheng J.X."/>
            <person name="Dai P.F."/>
            <person name="Guo W.B."/>
            <person name="Han X.H."/>
            <person name="Huang E.J."/>
            <person name="Li L.F."/>
            <person name="Wei W."/>
            <person name="Gao Y.C."/>
            <person name="Liu J.Z."/>
            <person name="Shao H.Z."/>
            <person name="Wang X."/>
            <person name="Wang C.C."/>
            <person name="Yang T.C."/>
            <person name="Huo Q.B."/>
            <person name="Li W."/>
            <person name="Chen H.Y."/>
            <person name="Chen S.E."/>
            <person name="Zhou L.G."/>
            <person name="Ni X.B."/>
            <person name="Tian J.H."/>
            <person name="Sheng Y."/>
            <person name="Liu T."/>
            <person name="Pan Y.S."/>
            <person name="Xia L.Y."/>
            <person name="Li J."/>
            <person name="Zhao F."/>
            <person name="Cao W.C."/>
        </authorList>
    </citation>
    <scope>NUCLEOTIDE SEQUENCE</scope>
    <source>
        <strain evidence="2">Rsan-2018</strain>
    </source>
</reference>
<gene>
    <name evidence="2" type="ORF">HPB52_020519</name>
</gene>
<evidence type="ECO:0000256" key="1">
    <source>
        <dbReference type="SAM" id="MobiDB-lite"/>
    </source>
</evidence>
<reference evidence="2" key="2">
    <citation type="submission" date="2021-09" db="EMBL/GenBank/DDBJ databases">
        <authorList>
            <person name="Jia N."/>
            <person name="Wang J."/>
            <person name="Shi W."/>
            <person name="Du L."/>
            <person name="Sun Y."/>
            <person name="Zhan W."/>
            <person name="Jiang J."/>
            <person name="Wang Q."/>
            <person name="Zhang B."/>
            <person name="Ji P."/>
            <person name="Sakyi L.B."/>
            <person name="Cui X."/>
            <person name="Yuan T."/>
            <person name="Jiang B."/>
            <person name="Yang W."/>
            <person name="Lam T.T.-Y."/>
            <person name="Chang Q."/>
            <person name="Ding S."/>
            <person name="Wang X."/>
            <person name="Zhu J."/>
            <person name="Ruan X."/>
            <person name="Zhao L."/>
            <person name="Wei J."/>
            <person name="Que T."/>
            <person name="Du C."/>
            <person name="Cheng J."/>
            <person name="Dai P."/>
            <person name="Han X."/>
            <person name="Huang E."/>
            <person name="Gao Y."/>
            <person name="Liu J."/>
            <person name="Shao H."/>
            <person name="Ye R."/>
            <person name="Li L."/>
            <person name="Wei W."/>
            <person name="Wang X."/>
            <person name="Wang C."/>
            <person name="Huo Q."/>
            <person name="Li W."/>
            <person name="Guo W."/>
            <person name="Chen H."/>
            <person name="Chen S."/>
            <person name="Zhou L."/>
            <person name="Zhou L."/>
            <person name="Ni X."/>
            <person name="Tian J."/>
            <person name="Zhou Y."/>
            <person name="Sheng Y."/>
            <person name="Liu T."/>
            <person name="Pan Y."/>
            <person name="Xia L."/>
            <person name="Li J."/>
            <person name="Zhao F."/>
            <person name="Cao W."/>
        </authorList>
    </citation>
    <scope>NUCLEOTIDE SEQUENCE</scope>
    <source>
        <strain evidence="2">Rsan-2018</strain>
        <tissue evidence="2">Larvae</tissue>
    </source>
</reference>
<comment type="caution">
    <text evidence="2">The sequence shown here is derived from an EMBL/GenBank/DDBJ whole genome shotgun (WGS) entry which is preliminary data.</text>
</comment>
<dbReference type="VEuPathDB" id="VectorBase:RSAN_045367"/>
<protein>
    <submittedName>
        <fullName evidence="2">Uncharacterized protein</fullName>
    </submittedName>
</protein>
<dbReference type="AlphaFoldDB" id="A0A9D4QAD5"/>
<evidence type="ECO:0000313" key="2">
    <source>
        <dbReference type="EMBL" id="KAH7969627.1"/>
    </source>
</evidence>
<dbReference type="EMBL" id="JABSTV010001248">
    <property type="protein sequence ID" value="KAH7969627.1"/>
    <property type="molecule type" value="Genomic_DNA"/>
</dbReference>
<organism evidence="2 3">
    <name type="scientific">Rhipicephalus sanguineus</name>
    <name type="common">Brown dog tick</name>
    <name type="synonym">Ixodes sanguineus</name>
    <dbReference type="NCBI Taxonomy" id="34632"/>
    <lineage>
        <taxon>Eukaryota</taxon>
        <taxon>Metazoa</taxon>
        <taxon>Ecdysozoa</taxon>
        <taxon>Arthropoda</taxon>
        <taxon>Chelicerata</taxon>
        <taxon>Arachnida</taxon>
        <taxon>Acari</taxon>
        <taxon>Parasitiformes</taxon>
        <taxon>Ixodida</taxon>
        <taxon>Ixodoidea</taxon>
        <taxon>Ixodidae</taxon>
        <taxon>Rhipicephalinae</taxon>
        <taxon>Rhipicephalus</taxon>
        <taxon>Rhipicephalus</taxon>
    </lineage>
</organism>
<accession>A0A9D4QAD5</accession>
<dbReference type="OMA" id="AMDADWF"/>